<reference evidence="2" key="1">
    <citation type="journal article" date="2023" name="Mol. Phylogenet. Evol.">
        <title>Genome-scale phylogeny and comparative genomics of the fungal order Sordariales.</title>
        <authorList>
            <person name="Hensen N."/>
            <person name="Bonometti L."/>
            <person name="Westerberg I."/>
            <person name="Brannstrom I.O."/>
            <person name="Guillou S."/>
            <person name="Cros-Aarteil S."/>
            <person name="Calhoun S."/>
            <person name="Haridas S."/>
            <person name="Kuo A."/>
            <person name="Mondo S."/>
            <person name="Pangilinan J."/>
            <person name="Riley R."/>
            <person name="LaButti K."/>
            <person name="Andreopoulos B."/>
            <person name="Lipzen A."/>
            <person name="Chen C."/>
            <person name="Yan M."/>
            <person name="Daum C."/>
            <person name="Ng V."/>
            <person name="Clum A."/>
            <person name="Steindorff A."/>
            <person name="Ohm R.A."/>
            <person name="Martin F."/>
            <person name="Silar P."/>
            <person name="Natvig D.O."/>
            <person name="Lalanne C."/>
            <person name="Gautier V."/>
            <person name="Ament-Velasquez S.L."/>
            <person name="Kruys A."/>
            <person name="Hutchinson M.I."/>
            <person name="Powell A.J."/>
            <person name="Barry K."/>
            <person name="Miller A.N."/>
            <person name="Grigoriev I.V."/>
            <person name="Debuchy R."/>
            <person name="Gladieux P."/>
            <person name="Hiltunen Thoren M."/>
            <person name="Johannesson H."/>
        </authorList>
    </citation>
    <scope>NUCLEOTIDE SEQUENCE</scope>
    <source>
        <strain evidence="2">CBS 118394</strain>
    </source>
</reference>
<gene>
    <name evidence="2" type="ORF">B0H66DRAFT_536688</name>
</gene>
<dbReference type="AlphaFoldDB" id="A0AAE0HV14"/>
<accession>A0AAE0HV14</accession>
<protein>
    <submittedName>
        <fullName evidence="2">Uncharacterized protein</fullName>
    </submittedName>
</protein>
<reference evidence="2" key="2">
    <citation type="submission" date="2023-06" db="EMBL/GenBank/DDBJ databases">
        <authorList>
            <consortium name="Lawrence Berkeley National Laboratory"/>
            <person name="Haridas S."/>
            <person name="Hensen N."/>
            <person name="Bonometti L."/>
            <person name="Westerberg I."/>
            <person name="Brannstrom I.O."/>
            <person name="Guillou S."/>
            <person name="Cros-Aarteil S."/>
            <person name="Calhoun S."/>
            <person name="Kuo A."/>
            <person name="Mondo S."/>
            <person name="Pangilinan J."/>
            <person name="Riley R."/>
            <person name="Labutti K."/>
            <person name="Andreopoulos B."/>
            <person name="Lipzen A."/>
            <person name="Chen C."/>
            <person name="Yanf M."/>
            <person name="Daum C."/>
            <person name="Ng V."/>
            <person name="Clum A."/>
            <person name="Steindorff A."/>
            <person name="Ohm R."/>
            <person name="Martin F."/>
            <person name="Silar P."/>
            <person name="Natvig D."/>
            <person name="Lalanne C."/>
            <person name="Gautier V."/>
            <person name="Ament-Velasquez S.L."/>
            <person name="Kruys A."/>
            <person name="Hutchinson M.I."/>
            <person name="Powell A.J."/>
            <person name="Barry K."/>
            <person name="Miller A.N."/>
            <person name="Grigoriev I.V."/>
            <person name="Debuchy R."/>
            <person name="Gladieux P."/>
            <person name="Thoren M.H."/>
            <person name="Johannesson H."/>
        </authorList>
    </citation>
    <scope>NUCLEOTIDE SEQUENCE</scope>
    <source>
        <strain evidence="2">CBS 118394</strain>
    </source>
</reference>
<proteinExistence type="predicted"/>
<evidence type="ECO:0000313" key="2">
    <source>
        <dbReference type="EMBL" id="KAK3313420.1"/>
    </source>
</evidence>
<evidence type="ECO:0000256" key="1">
    <source>
        <dbReference type="SAM" id="MobiDB-lite"/>
    </source>
</evidence>
<comment type="caution">
    <text evidence="2">The sequence shown here is derived from an EMBL/GenBank/DDBJ whole genome shotgun (WGS) entry which is preliminary data.</text>
</comment>
<name>A0AAE0HV14_9PEZI</name>
<feature type="region of interest" description="Disordered" evidence="1">
    <location>
        <begin position="345"/>
        <end position="368"/>
    </location>
</feature>
<feature type="compositionally biased region" description="Acidic residues" evidence="1">
    <location>
        <begin position="349"/>
        <end position="368"/>
    </location>
</feature>
<organism evidence="2 3">
    <name type="scientific">Apodospora peruviana</name>
    <dbReference type="NCBI Taxonomy" id="516989"/>
    <lineage>
        <taxon>Eukaryota</taxon>
        <taxon>Fungi</taxon>
        <taxon>Dikarya</taxon>
        <taxon>Ascomycota</taxon>
        <taxon>Pezizomycotina</taxon>
        <taxon>Sordariomycetes</taxon>
        <taxon>Sordariomycetidae</taxon>
        <taxon>Sordariales</taxon>
        <taxon>Lasiosphaeriaceae</taxon>
        <taxon>Apodospora</taxon>
    </lineage>
</organism>
<keyword evidence="3" id="KW-1185">Reference proteome</keyword>
<sequence length="432" mass="48638">MPITEEKLAAMVVAHMIDKCSLAGLMITNNDGQPMKRRPDHWTVYNVGRPSGALLSQAELFHPNLGPLRLPTWSGSPPSPAAASNRERITIPWLLSREGKDVFHTPLDNGSSIVGQQRHYDSAGEWNNLILDPGHNRASLPGRHLFAAIPWADHLDSVKEPAADISSPCCHYCTLSSGHPRQPPGTITIRTFSEQTNQRADLAFCPFHIYYAVMGKFLQPWHNEALKLVFGNDIDLDTPDKLAKFIECMKERMSKTLLILTSEPIGPPTAPSRNSAPEPDLKPRVVENWGAIGQPVKKTTYMVYDKVDHDWDDRAADMVDDLVIEDDDMPKGPVAFYEADPFENYHEPEESEADDEAEESVDWDTDDDPEELVTYSTIDDKAGERVTLIIDNVEHYAEFDSYWWGCTLMVLDKTNTPVYKQLARQDLEDELK</sequence>
<dbReference type="EMBL" id="JAUEDM010000007">
    <property type="protein sequence ID" value="KAK3313420.1"/>
    <property type="molecule type" value="Genomic_DNA"/>
</dbReference>
<feature type="region of interest" description="Disordered" evidence="1">
    <location>
        <begin position="262"/>
        <end position="282"/>
    </location>
</feature>
<dbReference type="Proteomes" id="UP001283341">
    <property type="component" value="Unassembled WGS sequence"/>
</dbReference>
<evidence type="ECO:0000313" key="3">
    <source>
        <dbReference type="Proteomes" id="UP001283341"/>
    </source>
</evidence>